<sequence>MNYTPEELRSICLKRSIFDGYNKKQVNNLLSLIDEDYSRVIKENEEMKSKINSLNEAIQHYKMLEESLQHSILVAQHTSEQIKVNACEKARLITSEAEINATKLLEAANLEVVKSKGKLEEIKSEIFSFKSKTEALLQAQMEILKQISIE</sequence>
<dbReference type="RefSeq" id="WP_004629371.1">
    <property type="nucleotide sequence ID" value="NZ_AORV01000061.1"/>
</dbReference>
<name>S0FII3_RUMCE</name>
<evidence type="ECO:0000313" key="3">
    <source>
        <dbReference type="Proteomes" id="UP000014155"/>
    </source>
</evidence>
<dbReference type="PATRIC" id="fig|1195236.3.peg.4530"/>
<dbReference type="Pfam" id="PF05103">
    <property type="entry name" value="DivIVA"/>
    <property type="match status" value="1"/>
</dbReference>
<dbReference type="PANTHER" id="PTHR35794">
    <property type="entry name" value="CELL DIVISION PROTEIN DIVIVA"/>
    <property type="match status" value="1"/>
</dbReference>
<dbReference type="EMBL" id="AORV01000061">
    <property type="protein sequence ID" value="EMS69941.1"/>
    <property type="molecule type" value="Genomic_DNA"/>
</dbReference>
<keyword evidence="3" id="KW-1185">Reference proteome</keyword>
<dbReference type="AlphaFoldDB" id="S0FII3"/>
<dbReference type="GO" id="GO:0051301">
    <property type="term" value="P:cell division"/>
    <property type="evidence" value="ECO:0007669"/>
    <property type="project" value="UniProtKB-KW"/>
</dbReference>
<evidence type="ECO:0000313" key="2">
    <source>
        <dbReference type="EMBL" id="EMS69941.1"/>
    </source>
</evidence>
<dbReference type="eggNOG" id="COG3599">
    <property type="taxonomic scope" value="Bacteria"/>
</dbReference>
<feature type="coiled-coil region" evidence="1">
    <location>
        <begin position="37"/>
        <end position="64"/>
    </location>
</feature>
<comment type="caution">
    <text evidence="2">The sequence shown here is derived from an EMBL/GenBank/DDBJ whole genome shotgun (WGS) entry which is preliminary data.</text>
</comment>
<evidence type="ECO:0000256" key="1">
    <source>
        <dbReference type="SAM" id="Coils"/>
    </source>
</evidence>
<organism evidence="2 3">
    <name type="scientific">Ruminiclostridium cellobioparum subsp. termitidis CT1112</name>
    <dbReference type="NCBI Taxonomy" id="1195236"/>
    <lineage>
        <taxon>Bacteria</taxon>
        <taxon>Bacillati</taxon>
        <taxon>Bacillota</taxon>
        <taxon>Clostridia</taxon>
        <taxon>Eubacteriales</taxon>
        <taxon>Oscillospiraceae</taxon>
        <taxon>Ruminiclostridium</taxon>
    </lineage>
</organism>
<gene>
    <name evidence="2" type="ORF">CTER_4350</name>
</gene>
<dbReference type="Proteomes" id="UP000014155">
    <property type="component" value="Unassembled WGS sequence"/>
</dbReference>
<dbReference type="InterPro" id="IPR007793">
    <property type="entry name" value="DivIVA_fam"/>
</dbReference>
<dbReference type="PANTHER" id="PTHR35794:SF2">
    <property type="entry name" value="CELL DIVISION PROTEIN DIVIVA"/>
    <property type="match status" value="1"/>
</dbReference>
<proteinExistence type="predicted"/>
<keyword evidence="1" id="KW-0175">Coiled coil</keyword>
<reference evidence="2 3" key="1">
    <citation type="journal article" date="2013" name="Genome Announc.">
        <title>Draft Genome Sequence of the Cellulolytic, Mesophilic, Anaerobic Bacterium Clostridium termitidis Strain CT1112 (DSM 5398).</title>
        <authorList>
            <person name="Lal S."/>
            <person name="Ramachandran U."/>
            <person name="Zhang X."/>
            <person name="Munir R."/>
            <person name="Sparling R."/>
            <person name="Levin D.B."/>
        </authorList>
    </citation>
    <scope>NUCLEOTIDE SEQUENCE [LARGE SCALE GENOMIC DNA]</scope>
    <source>
        <strain evidence="2 3">CT1112</strain>
    </source>
</reference>
<dbReference type="Gene3D" id="6.10.250.660">
    <property type="match status" value="1"/>
</dbReference>
<keyword evidence="2" id="KW-0132">Cell division</keyword>
<keyword evidence="2" id="KW-0131">Cell cycle</keyword>
<protein>
    <submittedName>
        <fullName evidence="2">Cell division initiation protein</fullName>
    </submittedName>
</protein>
<dbReference type="STRING" id="1195236.CTER_4350"/>
<accession>S0FII3</accession>